<reference evidence="1" key="1">
    <citation type="submission" date="2020-05" db="EMBL/GenBank/DDBJ databases">
        <title>Large-scale comparative analyses of tick genomes elucidate their genetic diversity and vector capacities.</title>
        <authorList>
            <person name="Jia N."/>
            <person name="Wang J."/>
            <person name="Shi W."/>
            <person name="Du L."/>
            <person name="Sun Y."/>
            <person name="Zhan W."/>
            <person name="Jiang J."/>
            <person name="Wang Q."/>
            <person name="Zhang B."/>
            <person name="Ji P."/>
            <person name="Sakyi L.B."/>
            <person name="Cui X."/>
            <person name="Yuan T."/>
            <person name="Jiang B."/>
            <person name="Yang W."/>
            <person name="Lam T.T.-Y."/>
            <person name="Chang Q."/>
            <person name="Ding S."/>
            <person name="Wang X."/>
            <person name="Zhu J."/>
            <person name="Ruan X."/>
            <person name="Zhao L."/>
            <person name="Wei J."/>
            <person name="Que T."/>
            <person name="Du C."/>
            <person name="Cheng J."/>
            <person name="Dai P."/>
            <person name="Han X."/>
            <person name="Huang E."/>
            <person name="Gao Y."/>
            <person name="Liu J."/>
            <person name="Shao H."/>
            <person name="Ye R."/>
            <person name="Li L."/>
            <person name="Wei W."/>
            <person name="Wang X."/>
            <person name="Wang C."/>
            <person name="Yang T."/>
            <person name="Huo Q."/>
            <person name="Li W."/>
            <person name="Guo W."/>
            <person name="Chen H."/>
            <person name="Zhou L."/>
            <person name="Ni X."/>
            <person name="Tian J."/>
            <person name="Zhou Y."/>
            <person name="Sheng Y."/>
            <person name="Liu T."/>
            <person name="Pan Y."/>
            <person name="Xia L."/>
            <person name="Li J."/>
            <person name="Zhao F."/>
            <person name="Cao W."/>
        </authorList>
    </citation>
    <scope>NUCLEOTIDE SEQUENCE</scope>
    <source>
        <strain evidence="1">Hyas-2018</strain>
    </source>
</reference>
<accession>A0ACB7RUW7</accession>
<evidence type="ECO:0000313" key="2">
    <source>
        <dbReference type="Proteomes" id="UP000821845"/>
    </source>
</evidence>
<evidence type="ECO:0000313" key="1">
    <source>
        <dbReference type="EMBL" id="KAH6926290.1"/>
    </source>
</evidence>
<proteinExistence type="predicted"/>
<sequence length="142" mass="15747">MRTSAQDTPTAEFRHSAPSEEESEKDARIRTAITVGVLTMVIVGLAAMAYSFNEAQRQLEYVQDSDHVKPSDLERAWRSAWNTTSTTVTDDLDMVSWSSSEHGEKKASSSTAKSKSDGDDTNKADVTPDGDETTEYKERHIE</sequence>
<gene>
    <name evidence="1" type="ORF">HPB50_016473</name>
</gene>
<name>A0ACB7RUW7_HYAAI</name>
<organism evidence="1 2">
    <name type="scientific">Hyalomma asiaticum</name>
    <name type="common">Tick</name>
    <dbReference type="NCBI Taxonomy" id="266040"/>
    <lineage>
        <taxon>Eukaryota</taxon>
        <taxon>Metazoa</taxon>
        <taxon>Ecdysozoa</taxon>
        <taxon>Arthropoda</taxon>
        <taxon>Chelicerata</taxon>
        <taxon>Arachnida</taxon>
        <taxon>Acari</taxon>
        <taxon>Parasitiformes</taxon>
        <taxon>Ixodida</taxon>
        <taxon>Ixodoidea</taxon>
        <taxon>Ixodidae</taxon>
        <taxon>Hyalomminae</taxon>
        <taxon>Hyalomma</taxon>
    </lineage>
</organism>
<keyword evidence="2" id="KW-1185">Reference proteome</keyword>
<dbReference type="Proteomes" id="UP000821845">
    <property type="component" value="Chromosome 7"/>
</dbReference>
<protein>
    <submittedName>
        <fullName evidence="1">Uncharacterized protein</fullName>
    </submittedName>
</protein>
<comment type="caution">
    <text evidence="1">The sequence shown here is derived from an EMBL/GenBank/DDBJ whole genome shotgun (WGS) entry which is preliminary data.</text>
</comment>
<dbReference type="EMBL" id="CM023487">
    <property type="protein sequence ID" value="KAH6926290.1"/>
    <property type="molecule type" value="Genomic_DNA"/>
</dbReference>